<reference evidence="2" key="1">
    <citation type="journal article" date="2020" name="Stud. Mycol.">
        <title>101 Dothideomycetes genomes: a test case for predicting lifestyles and emergence of pathogens.</title>
        <authorList>
            <person name="Haridas S."/>
            <person name="Albert R."/>
            <person name="Binder M."/>
            <person name="Bloem J."/>
            <person name="Labutti K."/>
            <person name="Salamov A."/>
            <person name="Andreopoulos B."/>
            <person name="Baker S."/>
            <person name="Barry K."/>
            <person name="Bills G."/>
            <person name="Bluhm B."/>
            <person name="Cannon C."/>
            <person name="Castanera R."/>
            <person name="Culley D."/>
            <person name="Daum C."/>
            <person name="Ezra D."/>
            <person name="Gonzalez J."/>
            <person name="Henrissat B."/>
            <person name="Kuo A."/>
            <person name="Liang C."/>
            <person name="Lipzen A."/>
            <person name="Lutzoni F."/>
            <person name="Magnuson J."/>
            <person name="Mondo S."/>
            <person name="Nolan M."/>
            <person name="Ohm R."/>
            <person name="Pangilinan J."/>
            <person name="Park H.-J."/>
            <person name="Ramirez L."/>
            <person name="Alfaro M."/>
            <person name="Sun H."/>
            <person name="Tritt A."/>
            <person name="Yoshinaga Y."/>
            <person name="Zwiers L.-H."/>
            <person name="Turgeon B."/>
            <person name="Goodwin S."/>
            <person name="Spatafora J."/>
            <person name="Crous P."/>
            <person name="Grigoriev I."/>
        </authorList>
    </citation>
    <scope>NUCLEOTIDE SEQUENCE</scope>
    <source>
        <strain evidence="2">CBS 279.74</strain>
    </source>
</reference>
<keyword evidence="1" id="KW-0812">Transmembrane</keyword>
<proteinExistence type="predicted"/>
<keyword evidence="1" id="KW-1133">Transmembrane helix</keyword>
<keyword evidence="3" id="KW-1185">Reference proteome</keyword>
<keyword evidence="1" id="KW-0472">Membrane</keyword>
<accession>A0A6G1JWP2</accession>
<gene>
    <name evidence="2" type="ORF">K504DRAFT_109022</name>
</gene>
<name>A0A6G1JWP2_9PLEO</name>
<protein>
    <submittedName>
        <fullName evidence="2">Uncharacterized protein</fullName>
    </submittedName>
</protein>
<evidence type="ECO:0000313" key="3">
    <source>
        <dbReference type="Proteomes" id="UP000799428"/>
    </source>
</evidence>
<dbReference type="Proteomes" id="UP000799428">
    <property type="component" value="Unassembled WGS sequence"/>
</dbReference>
<organism evidence="2 3">
    <name type="scientific">Pleomassaria siparia CBS 279.74</name>
    <dbReference type="NCBI Taxonomy" id="1314801"/>
    <lineage>
        <taxon>Eukaryota</taxon>
        <taxon>Fungi</taxon>
        <taxon>Dikarya</taxon>
        <taxon>Ascomycota</taxon>
        <taxon>Pezizomycotina</taxon>
        <taxon>Dothideomycetes</taxon>
        <taxon>Pleosporomycetidae</taxon>
        <taxon>Pleosporales</taxon>
        <taxon>Pleomassariaceae</taxon>
        <taxon>Pleomassaria</taxon>
    </lineage>
</organism>
<sequence>MRGAHDHARNCILPCPQAWPRSMRVQTHKHVRNFCTHTQVIPTTPSAHRGRCAESTAESAFFQLHPLLSFSSFRCFLYINPASLLAPLLASLLAPLLAYLLAYLHMTIVSVNALQSLLQLLSLDFWMKKCTSVHV</sequence>
<evidence type="ECO:0000313" key="2">
    <source>
        <dbReference type="EMBL" id="KAF2704675.1"/>
    </source>
</evidence>
<feature type="transmembrane region" description="Helical" evidence="1">
    <location>
        <begin position="75"/>
        <end position="94"/>
    </location>
</feature>
<dbReference type="EMBL" id="MU005781">
    <property type="protein sequence ID" value="KAF2704675.1"/>
    <property type="molecule type" value="Genomic_DNA"/>
</dbReference>
<evidence type="ECO:0000256" key="1">
    <source>
        <dbReference type="SAM" id="Phobius"/>
    </source>
</evidence>
<dbReference type="AlphaFoldDB" id="A0A6G1JWP2"/>